<protein>
    <recommendedName>
        <fullName evidence="3">Heat shock 70 kDa protein 12A</fullName>
    </recommendedName>
</protein>
<name>A0A9P5Z4X3_9AGAR</name>
<dbReference type="PANTHER" id="PTHR14187">
    <property type="entry name" value="ALPHA KINASE/ELONGATION FACTOR 2 KINASE"/>
    <property type="match status" value="1"/>
</dbReference>
<dbReference type="SUPFAM" id="SSF53067">
    <property type="entry name" value="Actin-like ATPase domain"/>
    <property type="match status" value="2"/>
</dbReference>
<organism evidence="1 2">
    <name type="scientific">Pholiota conissans</name>
    <dbReference type="NCBI Taxonomy" id="109636"/>
    <lineage>
        <taxon>Eukaryota</taxon>
        <taxon>Fungi</taxon>
        <taxon>Dikarya</taxon>
        <taxon>Basidiomycota</taxon>
        <taxon>Agaricomycotina</taxon>
        <taxon>Agaricomycetes</taxon>
        <taxon>Agaricomycetidae</taxon>
        <taxon>Agaricales</taxon>
        <taxon>Agaricineae</taxon>
        <taxon>Strophariaceae</taxon>
        <taxon>Pholiota</taxon>
    </lineage>
</organism>
<keyword evidence="2" id="KW-1185">Reference proteome</keyword>
<evidence type="ECO:0000313" key="2">
    <source>
        <dbReference type="Proteomes" id="UP000807469"/>
    </source>
</evidence>
<dbReference type="PANTHER" id="PTHR14187:SF5">
    <property type="entry name" value="HEAT SHOCK 70 KDA PROTEIN 12A"/>
    <property type="match status" value="1"/>
</dbReference>
<dbReference type="InterPro" id="IPR043129">
    <property type="entry name" value="ATPase_NBD"/>
</dbReference>
<gene>
    <name evidence="1" type="ORF">BDN70DRAFT_931447</name>
</gene>
<sequence>MASRSPYNGQRRKLVLAFDVGTTYSGISYSVLDPGRVPEIKGVTRFPAHEHVSGSSKIPTIIYYDRSGNVKAVGAETVTEEICAQAEDEQWVKAEWFKLHLRSKGGPKLAKEITKNIPPLPLNKTVVEVFADFLFYLFKCASNYIQDAHPNGVDLWASVKGEIYFVLSHPNGWGGAQQADMRRAAVTAGLIPNTTAGHARLSFVTEGEASLHFAVQNGLATSGMKNGEGVVIVDAGGGTIDISSYSAKKSASMQTFDEVAIPQCHFHGSVFVSLYAHRFLSSYLSDSSYIADIDNIIERFDKTTKLRFRNADTPQYIKFGSTRDNDAGHNIRFGQLKILGTDIAQFFKPSIDCIIEAVKTQRLIGHRVIRERLEPTSDVRKHVVLVGGFAASEYLLARVLAALKPYGLKIYRPENHVNKAVADGAVSFYLDRYVRSRISKLTYGVRSSVPYNPMDWEHRKRDADTFRRMWNGWKYVGGVFDTILPKYDLQDTLISELKTFRRAYWQEATSLREFKSSSFDIFCYHGHDTNPKWIDMDTKNYSRLCTIYADLSHLPLAASKNLIGPGKCYKLDFDIVLTLGLTELKAQVAWMERGIEKRSEAKIVYDPDTRE</sequence>
<evidence type="ECO:0008006" key="3">
    <source>
        <dbReference type="Google" id="ProtNLM"/>
    </source>
</evidence>
<accession>A0A9P5Z4X3</accession>
<proteinExistence type="predicted"/>
<dbReference type="CDD" id="cd10170">
    <property type="entry name" value="ASKHA_NBD_HSP70"/>
    <property type="match status" value="1"/>
</dbReference>
<dbReference type="AlphaFoldDB" id="A0A9P5Z4X3"/>
<evidence type="ECO:0000313" key="1">
    <source>
        <dbReference type="EMBL" id="KAF9480733.1"/>
    </source>
</evidence>
<dbReference type="EMBL" id="MU155189">
    <property type="protein sequence ID" value="KAF9480733.1"/>
    <property type="molecule type" value="Genomic_DNA"/>
</dbReference>
<dbReference type="Proteomes" id="UP000807469">
    <property type="component" value="Unassembled WGS sequence"/>
</dbReference>
<reference evidence="1" key="1">
    <citation type="submission" date="2020-11" db="EMBL/GenBank/DDBJ databases">
        <authorList>
            <consortium name="DOE Joint Genome Institute"/>
            <person name="Ahrendt S."/>
            <person name="Riley R."/>
            <person name="Andreopoulos W."/>
            <person name="Labutti K."/>
            <person name="Pangilinan J."/>
            <person name="Ruiz-Duenas F.J."/>
            <person name="Barrasa J.M."/>
            <person name="Sanchez-Garcia M."/>
            <person name="Camarero S."/>
            <person name="Miyauchi S."/>
            <person name="Serrano A."/>
            <person name="Linde D."/>
            <person name="Babiker R."/>
            <person name="Drula E."/>
            <person name="Ayuso-Fernandez I."/>
            <person name="Pacheco R."/>
            <person name="Padilla G."/>
            <person name="Ferreira P."/>
            <person name="Barriuso J."/>
            <person name="Kellner H."/>
            <person name="Castanera R."/>
            <person name="Alfaro M."/>
            <person name="Ramirez L."/>
            <person name="Pisabarro A.G."/>
            <person name="Kuo A."/>
            <person name="Tritt A."/>
            <person name="Lipzen A."/>
            <person name="He G."/>
            <person name="Yan M."/>
            <person name="Ng V."/>
            <person name="Cullen D."/>
            <person name="Martin F."/>
            <person name="Rosso M.-N."/>
            <person name="Henrissat B."/>
            <person name="Hibbett D."/>
            <person name="Martinez A.T."/>
            <person name="Grigoriev I.V."/>
        </authorList>
    </citation>
    <scope>NUCLEOTIDE SEQUENCE</scope>
    <source>
        <strain evidence="1">CIRM-BRFM 674</strain>
    </source>
</reference>
<dbReference type="OrthoDB" id="2963168at2759"/>
<comment type="caution">
    <text evidence="1">The sequence shown here is derived from an EMBL/GenBank/DDBJ whole genome shotgun (WGS) entry which is preliminary data.</text>
</comment>
<dbReference type="Gene3D" id="3.30.420.40">
    <property type="match status" value="1"/>
</dbReference>